<evidence type="ECO:0000259" key="2">
    <source>
        <dbReference type="PROSITE" id="PS51736"/>
    </source>
</evidence>
<evidence type="ECO:0000313" key="5">
    <source>
        <dbReference type="Proteomes" id="UP000290975"/>
    </source>
</evidence>
<sequence length="578" mass="64941">MGQIATIYARFSNAEQGRGSSLDRQFRICLEMAERHSWQTDPSRILSDEGRSAFSGANRQPGGTLYEFEQQVEQGFYLNGHVLIVEHLDRISRQGYDEVLPFLTKLTQSGVTIATVDGDRVYPAFERVPMGQVMEVILKAELARDESQKKAKRLAAAWHSKIEKAQTNNGDHVAITSTVPAWLDVAPDTKKMTLNEDRVRVLREIFQLTIDGYGTPAIAKRLNARGEPVWNYRGVRSNNGWTVGYLTKIVLNRAVLGEYRPMKRPRGNVRPESKGVVILDYYPQAIDPIMFAKAQAARKERANSSGSWQLSHGNILSGIAKCSECGGRMSQQVTVRKGQLRTDGKRKGRKYPANNDISYLYCANARHRVFDEEAGQLKCSQTSKIRYEPLERTIVDIIAGYAAQAQDNTDPARIRELEIQIAEARRQQEGKRQQAESAARSFVSNGSAIMEKVMLELEGEVSEIEKRITALEKQLDAERANIPTDDPRAPEQAWFKRVGEIKRQIYSDDEQQRKEARVKMKQIVGRFVSQLSCDRNKETHMILGGAVGMFIGADGTILATGVVQDEIVGPNGERNWIP</sequence>
<keyword evidence="5" id="KW-1185">Reference proteome</keyword>
<dbReference type="GO" id="GO:0003677">
    <property type="term" value="F:DNA binding"/>
    <property type="evidence" value="ECO:0007669"/>
    <property type="project" value="InterPro"/>
</dbReference>
<organism evidence="4 5">
    <name type="scientific">Sphingobium xenophagum</name>
    <dbReference type="NCBI Taxonomy" id="121428"/>
    <lineage>
        <taxon>Bacteria</taxon>
        <taxon>Pseudomonadati</taxon>
        <taxon>Pseudomonadota</taxon>
        <taxon>Alphaproteobacteria</taxon>
        <taxon>Sphingomonadales</taxon>
        <taxon>Sphingomonadaceae</taxon>
        <taxon>Sphingobium</taxon>
    </lineage>
</organism>
<dbReference type="InterPro" id="IPR025827">
    <property type="entry name" value="Zn_ribbon_recom_dom"/>
</dbReference>
<dbReference type="Gene3D" id="3.90.1750.20">
    <property type="entry name" value="Putative Large Serine Recombinase, Chain B, Domain 2"/>
    <property type="match status" value="1"/>
</dbReference>
<dbReference type="Proteomes" id="UP000290975">
    <property type="component" value="Unassembled WGS sequence"/>
</dbReference>
<evidence type="ECO:0000259" key="3">
    <source>
        <dbReference type="PROSITE" id="PS51737"/>
    </source>
</evidence>
<dbReference type="SUPFAM" id="SSF53041">
    <property type="entry name" value="Resolvase-like"/>
    <property type="match status" value="1"/>
</dbReference>
<protein>
    <recommendedName>
        <fullName evidence="6">Resolvase/invertase-type recombinase catalytic domain-containing protein</fullName>
    </recommendedName>
</protein>
<dbReference type="EMBL" id="BBQY01000004">
    <property type="protein sequence ID" value="GBH30624.1"/>
    <property type="molecule type" value="Genomic_DNA"/>
</dbReference>
<feature type="domain" description="Resolvase/invertase-type recombinase catalytic" evidence="2">
    <location>
        <begin position="4"/>
        <end position="165"/>
    </location>
</feature>
<evidence type="ECO:0008006" key="6">
    <source>
        <dbReference type="Google" id="ProtNLM"/>
    </source>
</evidence>
<name>A0A401J1X8_SPHXE</name>
<dbReference type="InterPro" id="IPR011109">
    <property type="entry name" value="DNA_bind_recombinase_dom"/>
</dbReference>
<dbReference type="Pfam" id="PF13408">
    <property type="entry name" value="Zn_ribbon_recom"/>
    <property type="match status" value="1"/>
</dbReference>
<dbReference type="InterPro" id="IPR050639">
    <property type="entry name" value="SSR_resolvase"/>
</dbReference>
<feature type="coiled-coil region" evidence="1">
    <location>
        <begin position="414"/>
        <end position="481"/>
    </location>
</feature>
<keyword evidence="1" id="KW-0175">Coiled coil</keyword>
<dbReference type="Pfam" id="PF07508">
    <property type="entry name" value="Recombinase"/>
    <property type="match status" value="1"/>
</dbReference>
<dbReference type="InterPro" id="IPR036162">
    <property type="entry name" value="Resolvase-like_N_sf"/>
</dbReference>
<dbReference type="PROSITE" id="PS51737">
    <property type="entry name" value="RECOMBINASE_DNA_BIND"/>
    <property type="match status" value="1"/>
</dbReference>
<dbReference type="PANTHER" id="PTHR30461:SF23">
    <property type="entry name" value="DNA RECOMBINASE-RELATED"/>
    <property type="match status" value="1"/>
</dbReference>
<feature type="domain" description="Recombinase" evidence="3">
    <location>
        <begin position="180"/>
        <end position="305"/>
    </location>
</feature>
<dbReference type="PANTHER" id="PTHR30461">
    <property type="entry name" value="DNA-INVERTASE FROM LAMBDOID PROPHAGE"/>
    <property type="match status" value="1"/>
</dbReference>
<dbReference type="SMART" id="SM00857">
    <property type="entry name" value="Resolvase"/>
    <property type="match status" value="1"/>
</dbReference>
<dbReference type="AlphaFoldDB" id="A0A401J1X8"/>
<dbReference type="Pfam" id="PF00239">
    <property type="entry name" value="Resolvase"/>
    <property type="match status" value="1"/>
</dbReference>
<dbReference type="PROSITE" id="PS51736">
    <property type="entry name" value="RECOMBINASES_3"/>
    <property type="match status" value="1"/>
</dbReference>
<dbReference type="RefSeq" id="WP_130752712.1">
    <property type="nucleotide sequence ID" value="NZ_BBQY01000004.1"/>
</dbReference>
<comment type="caution">
    <text evidence="4">The sequence shown here is derived from an EMBL/GenBank/DDBJ whole genome shotgun (WGS) entry which is preliminary data.</text>
</comment>
<evidence type="ECO:0000256" key="1">
    <source>
        <dbReference type="SAM" id="Coils"/>
    </source>
</evidence>
<dbReference type="InterPro" id="IPR038109">
    <property type="entry name" value="DNA_bind_recomb_sf"/>
</dbReference>
<dbReference type="CDD" id="cd00338">
    <property type="entry name" value="Ser_Recombinase"/>
    <property type="match status" value="1"/>
</dbReference>
<accession>A0A401J1X8</accession>
<proteinExistence type="predicted"/>
<dbReference type="GO" id="GO:0000150">
    <property type="term" value="F:DNA strand exchange activity"/>
    <property type="evidence" value="ECO:0007669"/>
    <property type="project" value="InterPro"/>
</dbReference>
<gene>
    <name evidence="4" type="ORF">MBESOW_P1879</name>
</gene>
<reference evidence="4 5" key="1">
    <citation type="submission" date="2014-12" db="EMBL/GenBank/DDBJ databases">
        <title>Whole genome sequencing of Sphingobium xenophagum OW59.</title>
        <authorList>
            <person name="Ohta Y."/>
            <person name="Nishi S."/>
            <person name="Hatada Y."/>
        </authorList>
    </citation>
    <scope>NUCLEOTIDE SEQUENCE [LARGE SCALE GENOMIC DNA]</scope>
    <source>
        <strain evidence="4 5">OW59</strain>
    </source>
</reference>
<evidence type="ECO:0000313" key="4">
    <source>
        <dbReference type="EMBL" id="GBH30624.1"/>
    </source>
</evidence>
<dbReference type="InterPro" id="IPR006119">
    <property type="entry name" value="Resolv_N"/>
</dbReference>
<dbReference type="Gene3D" id="3.40.50.1390">
    <property type="entry name" value="Resolvase, N-terminal catalytic domain"/>
    <property type="match status" value="1"/>
</dbReference>